<evidence type="ECO:0000256" key="5">
    <source>
        <dbReference type="ARBA" id="ARBA00023136"/>
    </source>
</evidence>
<feature type="transmembrane region" description="Helical" evidence="6">
    <location>
        <begin position="406"/>
        <end position="427"/>
    </location>
</feature>
<feature type="transmembrane region" description="Helical" evidence="6">
    <location>
        <begin position="384"/>
        <end position="400"/>
    </location>
</feature>
<reference evidence="7 8" key="1">
    <citation type="submission" date="2018-07" db="EMBL/GenBank/DDBJ databases">
        <title>Lottiidibacillus patelloidae gen. nov., sp. nov., isolated from the intestinal tract of a marine limpet and the reclassification of B. taeanensis BH030017T, B. algicola KMM 3737T and B. hwajinpoensis SW-72T as genus Lottiidibacillus.</title>
        <authorList>
            <person name="Liu R."/>
            <person name="Huang Z."/>
        </authorList>
    </citation>
    <scope>NUCLEOTIDE SEQUENCE [LARGE SCALE GENOMIC DNA]</scope>
    <source>
        <strain evidence="7 8">BH030017</strain>
    </source>
</reference>
<feature type="transmembrane region" description="Helical" evidence="6">
    <location>
        <begin position="118"/>
        <end position="138"/>
    </location>
</feature>
<dbReference type="CDD" id="cd13124">
    <property type="entry name" value="MATE_SpoVB_like"/>
    <property type="match status" value="1"/>
</dbReference>
<evidence type="ECO:0000256" key="1">
    <source>
        <dbReference type="ARBA" id="ARBA00004651"/>
    </source>
</evidence>
<keyword evidence="2" id="KW-1003">Cell membrane</keyword>
<keyword evidence="8" id="KW-1185">Reference proteome</keyword>
<evidence type="ECO:0000313" key="7">
    <source>
        <dbReference type="EMBL" id="RBW67597.1"/>
    </source>
</evidence>
<feature type="transmembrane region" description="Helical" evidence="6">
    <location>
        <begin position="283"/>
        <end position="306"/>
    </location>
</feature>
<gene>
    <name evidence="7" type="ORF">DS031_21240</name>
</gene>
<evidence type="ECO:0000256" key="4">
    <source>
        <dbReference type="ARBA" id="ARBA00022989"/>
    </source>
</evidence>
<keyword evidence="5 6" id="KW-0472">Membrane</keyword>
<dbReference type="AlphaFoldDB" id="A0A366XNW2"/>
<sequence>MAQSFIKGTLILTLATLISKVLGSIFRIPLQNIAGDEVLGIFSLVYPVYMTALILSVAGIPIAISKLISEARAEKNEENVRSIFLTASILAFSFGVLGFGFIYAFAAPLAELLGGQSTKYSLILVSATLLVAPYMAVYRGFFQGHNNMQPTAISQVIEQFVRVGLMIVIAIYLVSKSSSSEQIAAWIMVGSIIGALSSLVYLRTLFSRSPVKPKGKGSYNFTAFKFWSARILKLSIPICIGALTMALINLVDSVTIPFSLKLAGFKETEVGYLYGIYGRGLSLVQIATVFSTSLVLPLIPLITSMMAKKNEAEAKTIIERSFKMTHFISWPAAVGMLVLTLPLNLALFTNFEGSDVLAVTVFSSVFMSLAVLGTGILQGINKSVFAAVIIVVGGILKVVLNFVLVAYYGLIGAAVSTLIVYFMIVLLNAQAIKKEIPFRSLTKEWSVFFGGSIVMGIILVLPFYWLAVKEWTRLFALVYSGLAAVIGAMVYVVFVVVLKGLSRQELSSFPLIGKFFKRERL</sequence>
<feature type="transmembrane region" description="Helical" evidence="6">
    <location>
        <begin position="327"/>
        <end position="351"/>
    </location>
</feature>
<organism evidence="7 8">
    <name type="scientific">Bacillus taeanensis</name>
    <dbReference type="NCBI Taxonomy" id="273032"/>
    <lineage>
        <taxon>Bacteria</taxon>
        <taxon>Bacillati</taxon>
        <taxon>Bacillota</taxon>
        <taxon>Bacilli</taxon>
        <taxon>Bacillales</taxon>
        <taxon>Bacillaceae</taxon>
        <taxon>Bacillus</taxon>
    </lineage>
</organism>
<evidence type="ECO:0000256" key="3">
    <source>
        <dbReference type="ARBA" id="ARBA00022692"/>
    </source>
</evidence>
<keyword evidence="3 6" id="KW-0812">Transmembrane</keyword>
<dbReference type="PIRSF" id="PIRSF038958">
    <property type="entry name" value="PG_synth_SpoVB"/>
    <property type="match status" value="1"/>
</dbReference>
<protein>
    <submittedName>
        <fullName evidence="7">Polysaccharide biosynthesis protein</fullName>
    </submittedName>
</protein>
<feature type="transmembrane region" description="Helical" evidence="6">
    <location>
        <begin position="447"/>
        <end position="468"/>
    </location>
</feature>
<dbReference type="EMBL" id="QOCW01000033">
    <property type="protein sequence ID" value="RBW67597.1"/>
    <property type="molecule type" value="Genomic_DNA"/>
</dbReference>
<feature type="transmembrane region" description="Helical" evidence="6">
    <location>
        <begin position="357"/>
        <end position="377"/>
    </location>
</feature>
<dbReference type="RefSeq" id="WP_113808202.1">
    <property type="nucleotide sequence ID" value="NZ_QOCW01000033.1"/>
</dbReference>
<dbReference type="PANTHER" id="PTHR30250">
    <property type="entry name" value="PST FAMILY PREDICTED COLANIC ACID TRANSPORTER"/>
    <property type="match status" value="1"/>
</dbReference>
<dbReference type="PANTHER" id="PTHR30250:SF29">
    <property type="entry name" value="POLYSACCHARIDE BIOSYNTHESIS PROTEIN C-TERMINAL DOMAIN-CONTAINING PROTEIN"/>
    <property type="match status" value="1"/>
</dbReference>
<evidence type="ECO:0000313" key="8">
    <source>
        <dbReference type="Proteomes" id="UP000253314"/>
    </source>
</evidence>
<dbReference type="InterPro" id="IPR050833">
    <property type="entry name" value="Poly_Biosynth_Transport"/>
</dbReference>
<feature type="transmembrane region" description="Helical" evidence="6">
    <location>
        <begin position="183"/>
        <end position="202"/>
    </location>
</feature>
<dbReference type="InterPro" id="IPR002797">
    <property type="entry name" value="Polysacc_synth"/>
</dbReference>
<dbReference type="GO" id="GO:0005886">
    <property type="term" value="C:plasma membrane"/>
    <property type="evidence" value="ECO:0007669"/>
    <property type="project" value="UniProtKB-SubCell"/>
</dbReference>
<accession>A0A366XNW2</accession>
<dbReference type="Pfam" id="PF01943">
    <property type="entry name" value="Polysacc_synt"/>
    <property type="match status" value="1"/>
</dbReference>
<keyword evidence="4 6" id="KW-1133">Transmembrane helix</keyword>
<feature type="transmembrane region" description="Helical" evidence="6">
    <location>
        <begin position="39"/>
        <end position="62"/>
    </location>
</feature>
<dbReference type="OrthoDB" id="9775950at2"/>
<dbReference type="Proteomes" id="UP000253314">
    <property type="component" value="Unassembled WGS sequence"/>
</dbReference>
<name>A0A366XNW2_9BACI</name>
<feature type="transmembrane region" description="Helical" evidence="6">
    <location>
        <begin position="83"/>
        <end position="106"/>
    </location>
</feature>
<comment type="caution">
    <text evidence="7">The sequence shown here is derived from an EMBL/GenBank/DDBJ whole genome shotgun (WGS) entry which is preliminary data.</text>
</comment>
<feature type="transmembrane region" description="Helical" evidence="6">
    <location>
        <begin position="474"/>
        <end position="498"/>
    </location>
</feature>
<proteinExistence type="predicted"/>
<feature type="transmembrane region" description="Helical" evidence="6">
    <location>
        <begin position="231"/>
        <end position="251"/>
    </location>
</feature>
<comment type="subcellular location">
    <subcellularLocation>
        <location evidence="1">Cell membrane</location>
        <topology evidence="1">Multi-pass membrane protein</topology>
    </subcellularLocation>
</comment>
<evidence type="ECO:0000256" key="2">
    <source>
        <dbReference type="ARBA" id="ARBA00022475"/>
    </source>
</evidence>
<evidence type="ECO:0000256" key="6">
    <source>
        <dbReference type="SAM" id="Phobius"/>
    </source>
</evidence>
<dbReference type="InterPro" id="IPR024923">
    <property type="entry name" value="PG_synth_SpoVB"/>
</dbReference>
<feature type="transmembrane region" description="Helical" evidence="6">
    <location>
        <begin position="159"/>
        <end position="177"/>
    </location>
</feature>